<proteinExistence type="predicted"/>
<dbReference type="AlphaFoldDB" id="A0A1J5HQ09"/>
<organism evidence="4 5">
    <name type="scientific">Candidatus Shapirobacteria bacterium CG2_30_35_20</name>
    <dbReference type="NCBI Taxonomy" id="1805376"/>
    <lineage>
        <taxon>Bacteria</taxon>
        <taxon>Candidatus Shapironibacteriota</taxon>
    </lineage>
</organism>
<dbReference type="Pfam" id="PF13023">
    <property type="entry name" value="HD_3"/>
    <property type="match status" value="1"/>
</dbReference>
<name>A0A1J5HQ09_9BACT</name>
<evidence type="ECO:0000313" key="4">
    <source>
        <dbReference type="EMBL" id="OIP87177.1"/>
    </source>
</evidence>
<dbReference type="InterPro" id="IPR006674">
    <property type="entry name" value="HD_domain"/>
</dbReference>
<keyword evidence="1" id="KW-0479">Metal-binding</keyword>
<dbReference type="PANTHER" id="PTHR11845:SF13">
    <property type="entry name" value="5'-DEOXYNUCLEOTIDASE HDDC2"/>
    <property type="match status" value="1"/>
</dbReference>
<gene>
    <name evidence="4" type="ORF">AUK05_01860</name>
</gene>
<evidence type="ECO:0000256" key="1">
    <source>
        <dbReference type="ARBA" id="ARBA00022723"/>
    </source>
</evidence>
<dbReference type="GO" id="GO:0005737">
    <property type="term" value="C:cytoplasm"/>
    <property type="evidence" value="ECO:0007669"/>
    <property type="project" value="TreeGrafter"/>
</dbReference>
<reference evidence="4 5" key="1">
    <citation type="journal article" date="2016" name="Environ. Microbiol.">
        <title>Genomic resolution of a cold subsurface aquifer community provides metabolic insights for novel microbes adapted to high CO concentrations.</title>
        <authorList>
            <person name="Probst A.J."/>
            <person name="Castelle C.J."/>
            <person name="Singh A."/>
            <person name="Brown C.T."/>
            <person name="Anantharaman K."/>
            <person name="Sharon I."/>
            <person name="Hug L.A."/>
            <person name="Burstein D."/>
            <person name="Emerson J.B."/>
            <person name="Thomas B.C."/>
            <person name="Banfield J.F."/>
        </authorList>
    </citation>
    <scope>NUCLEOTIDE SEQUENCE [LARGE SCALE GENOMIC DNA]</scope>
    <source>
        <strain evidence="4">CG2_30_35_20</strain>
    </source>
</reference>
<keyword evidence="2" id="KW-0378">Hydrolase</keyword>
<dbReference type="GO" id="GO:0046872">
    <property type="term" value="F:metal ion binding"/>
    <property type="evidence" value="ECO:0007669"/>
    <property type="project" value="UniProtKB-KW"/>
</dbReference>
<dbReference type="PANTHER" id="PTHR11845">
    <property type="entry name" value="5'-DEOXYNUCLEOTIDASE HDDC2"/>
    <property type="match status" value="1"/>
</dbReference>
<feature type="domain" description="HD" evidence="3">
    <location>
        <begin position="14"/>
        <end position="171"/>
    </location>
</feature>
<accession>A0A1J5HQ09</accession>
<dbReference type="InterPro" id="IPR039356">
    <property type="entry name" value="YfbR/HDDC2"/>
</dbReference>
<dbReference type="Gene3D" id="1.10.3210.10">
    <property type="entry name" value="Hypothetical protein af1432"/>
    <property type="match status" value="1"/>
</dbReference>
<dbReference type="SUPFAM" id="SSF109604">
    <property type="entry name" value="HD-domain/PDEase-like"/>
    <property type="match status" value="1"/>
</dbReference>
<protein>
    <recommendedName>
        <fullName evidence="3">HD domain-containing protein</fullName>
    </recommendedName>
</protein>
<evidence type="ECO:0000259" key="3">
    <source>
        <dbReference type="Pfam" id="PF13023"/>
    </source>
</evidence>
<comment type="caution">
    <text evidence="4">The sequence shown here is derived from an EMBL/GenBank/DDBJ whole genome shotgun (WGS) entry which is preliminary data.</text>
</comment>
<dbReference type="GO" id="GO:0002953">
    <property type="term" value="F:5'-deoxynucleotidase activity"/>
    <property type="evidence" value="ECO:0007669"/>
    <property type="project" value="InterPro"/>
</dbReference>
<dbReference type="STRING" id="1805376.AUK05_01860"/>
<evidence type="ECO:0000256" key="2">
    <source>
        <dbReference type="ARBA" id="ARBA00022801"/>
    </source>
</evidence>
<dbReference type="Proteomes" id="UP000182344">
    <property type="component" value="Unassembled WGS sequence"/>
</dbReference>
<evidence type="ECO:0000313" key="5">
    <source>
        <dbReference type="Proteomes" id="UP000182344"/>
    </source>
</evidence>
<dbReference type="EMBL" id="MNZO01000026">
    <property type="protein sequence ID" value="OIP87177.1"/>
    <property type="molecule type" value="Genomic_DNA"/>
</dbReference>
<sequence length="196" mass="23486">MNDIKKIINFLRLIEKLKTIERFNKTSNLDRAESDAEHIWHLVMMSYLMSKLRPELDKMRLIELALVHDLVEVYAEDVNLWDDKKKTKEEKKKAEEESAKKLFSTLPEDEGLRMMNLWNEYEERLTPESKYIYALDKLQPFLQRLVSGDNGWKEKMVDKERLMEVKPQDVKDDPVLCDIWDDFTEEAVGRRMLYKL</sequence>